<organism evidence="5 6">
    <name type="scientific">Bacteroides ovatus</name>
    <dbReference type="NCBI Taxonomy" id="28116"/>
    <lineage>
        <taxon>Bacteria</taxon>
        <taxon>Pseudomonadati</taxon>
        <taxon>Bacteroidota</taxon>
        <taxon>Bacteroidia</taxon>
        <taxon>Bacteroidales</taxon>
        <taxon>Bacteroidaceae</taxon>
        <taxon>Bacteroides</taxon>
    </lineage>
</organism>
<dbReference type="PRINTS" id="PR00035">
    <property type="entry name" value="HTHGNTR"/>
</dbReference>
<dbReference type="SMART" id="SM00345">
    <property type="entry name" value="HTH_GNTR"/>
    <property type="match status" value="1"/>
</dbReference>
<dbReference type="PANTHER" id="PTHR43537:SF5">
    <property type="entry name" value="UXU OPERON TRANSCRIPTIONAL REGULATOR"/>
    <property type="match status" value="1"/>
</dbReference>
<protein>
    <submittedName>
        <fullName evidence="5">FadR family transcriptional regulator</fullName>
    </submittedName>
</protein>
<keyword evidence="1" id="KW-0805">Transcription regulation</keyword>
<dbReference type="EMBL" id="VWGP01000005">
    <property type="protein sequence ID" value="KAA4538417.1"/>
    <property type="molecule type" value="Genomic_DNA"/>
</dbReference>
<name>A0A5M5M6J9_BACOV</name>
<evidence type="ECO:0000256" key="1">
    <source>
        <dbReference type="ARBA" id="ARBA00023015"/>
    </source>
</evidence>
<keyword evidence="2" id="KW-0238">DNA-binding</keyword>
<comment type="caution">
    <text evidence="5">The sequence shown here is derived from an EMBL/GenBank/DDBJ whole genome shotgun (WGS) entry which is preliminary data.</text>
</comment>
<dbReference type="PROSITE" id="PS50949">
    <property type="entry name" value="HTH_GNTR"/>
    <property type="match status" value="1"/>
</dbReference>
<gene>
    <name evidence="5" type="ORF">F3B85_09255</name>
</gene>
<dbReference type="SUPFAM" id="SSF48008">
    <property type="entry name" value="GntR ligand-binding domain-like"/>
    <property type="match status" value="1"/>
</dbReference>
<dbReference type="Gene3D" id="1.20.120.530">
    <property type="entry name" value="GntR ligand-binding domain-like"/>
    <property type="match status" value="1"/>
</dbReference>
<accession>A0A5M5M6J9</accession>
<dbReference type="GO" id="GO:0003700">
    <property type="term" value="F:DNA-binding transcription factor activity"/>
    <property type="evidence" value="ECO:0007669"/>
    <property type="project" value="InterPro"/>
</dbReference>
<evidence type="ECO:0000256" key="2">
    <source>
        <dbReference type="ARBA" id="ARBA00023125"/>
    </source>
</evidence>
<dbReference type="InterPro" id="IPR000524">
    <property type="entry name" value="Tscrpt_reg_HTH_GntR"/>
</dbReference>
<evidence type="ECO:0000313" key="6">
    <source>
        <dbReference type="Proteomes" id="UP000478493"/>
    </source>
</evidence>
<dbReference type="SMART" id="SM00895">
    <property type="entry name" value="FCD"/>
    <property type="match status" value="1"/>
</dbReference>
<dbReference type="RefSeq" id="WP_032852180.1">
    <property type="nucleotide sequence ID" value="NZ_CABKQC010000009.1"/>
</dbReference>
<dbReference type="CDD" id="cd07377">
    <property type="entry name" value="WHTH_GntR"/>
    <property type="match status" value="1"/>
</dbReference>
<evidence type="ECO:0000259" key="4">
    <source>
        <dbReference type="PROSITE" id="PS50949"/>
    </source>
</evidence>
<evidence type="ECO:0000313" key="5">
    <source>
        <dbReference type="EMBL" id="KAA4538417.1"/>
    </source>
</evidence>
<feature type="domain" description="HTH gntR-type" evidence="4">
    <location>
        <begin position="10"/>
        <end position="78"/>
    </location>
</feature>
<dbReference type="Proteomes" id="UP000478493">
    <property type="component" value="Unassembled WGS sequence"/>
</dbReference>
<keyword evidence="3" id="KW-0804">Transcription</keyword>
<dbReference type="InterPro" id="IPR036390">
    <property type="entry name" value="WH_DNA-bd_sf"/>
</dbReference>
<proteinExistence type="predicted"/>
<dbReference type="Pfam" id="PF00392">
    <property type="entry name" value="GntR"/>
    <property type="match status" value="1"/>
</dbReference>
<dbReference type="PANTHER" id="PTHR43537">
    <property type="entry name" value="TRANSCRIPTIONAL REGULATOR, GNTR FAMILY"/>
    <property type="match status" value="1"/>
</dbReference>
<dbReference type="Pfam" id="PF07729">
    <property type="entry name" value="FCD"/>
    <property type="match status" value="1"/>
</dbReference>
<dbReference type="AlphaFoldDB" id="A0A5M5M6J9"/>
<dbReference type="InterPro" id="IPR036388">
    <property type="entry name" value="WH-like_DNA-bd_sf"/>
</dbReference>
<dbReference type="Gene3D" id="1.10.10.10">
    <property type="entry name" value="Winged helix-like DNA-binding domain superfamily/Winged helix DNA-binding domain"/>
    <property type="match status" value="1"/>
</dbReference>
<dbReference type="SUPFAM" id="SSF46785">
    <property type="entry name" value="Winged helix' DNA-binding domain"/>
    <property type="match status" value="1"/>
</dbReference>
<dbReference type="InterPro" id="IPR008920">
    <property type="entry name" value="TF_FadR/GntR_C"/>
</dbReference>
<reference evidence="5 6" key="1">
    <citation type="journal article" date="2019" name="Nat. Med.">
        <title>A library of human gut bacterial isolates paired with longitudinal multiomics data enables mechanistic microbiome research.</title>
        <authorList>
            <person name="Poyet M."/>
            <person name="Groussin M."/>
            <person name="Gibbons S.M."/>
            <person name="Avila-Pacheco J."/>
            <person name="Jiang X."/>
            <person name="Kearney S.M."/>
            <person name="Perrotta A.R."/>
            <person name="Berdy B."/>
            <person name="Zhao S."/>
            <person name="Lieberman T.D."/>
            <person name="Swanson P.K."/>
            <person name="Smith M."/>
            <person name="Roesemann S."/>
            <person name="Alexander J.E."/>
            <person name="Rich S.A."/>
            <person name="Livny J."/>
            <person name="Vlamakis H."/>
            <person name="Clish C."/>
            <person name="Bullock K."/>
            <person name="Deik A."/>
            <person name="Scott J."/>
            <person name="Pierce K.A."/>
            <person name="Xavier R.J."/>
            <person name="Alm E.J."/>
        </authorList>
    </citation>
    <scope>NUCLEOTIDE SEQUENCE [LARGE SCALE GENOMIC DNA]</scope>
    <source>
        <strain evidence="5 6">BIOML-A41</strain>
    </source>
</reference>
<evidence type="ECO:0000256" key="3">
    <source>
        <dbReference type="ARBA" id="ARBA00023163"/>
    </source>
</evidence>
<dbReference type="InterPro" id="IPR011711">
    <property type="entry name" value="GntR_C"/>
</dbReference>
<dbReference type="GO" id="GO:0003677">
    <property type="term" value="F:DNA binding"/>
    <property type="evidence" value="ECO:0007669"/>
    <property type="project" value="UniProtKB-KW"/>
</dbReference>
<sequence length="225" mass="25829">METDSIIQKKSLAEEVAEQLQKQIKEGKLKEGDKLPTEPELMKVFGVGRSTIREAVKMLLNKGYISVQQGRGTFVESQTPVNESFEQRFKRADIQDLYDVRKILEAAIAERAALHRTEQDLKDIQEYTMKRKVSAKAGLLKECFEADICFHVAVAKATHNEILFELYRSAAMHLQKGYVHIYDNTKHFLDSQPLHEKLVKYITDKNIQKASEIAAQFWEDVNGNK</sequence>